<dbReference type="SUPFAM" id="SSF81383">
    <property type="entry name" value="F-box domain"/>
    <property type="match status" value="1"/>
</dbReference>
<organism evidence="2 3">
    <name type="scientific">Dioscorea cayennensis subsp. rotundata</name>
    <name type="common">White Guinea yam</name>
    <name type="synonym">Dioscorea rotundata</name>
    <dbReference type="NCBI Taxonomy" id="55577"/>
    <lineage>
        <taxon>Eukaryota</taxon>
        <taxon>Viridiplantae</taxon>
        <taxon>Streptophyta</taxon>
        <taxon>Embryophyta</taxon>
        <taxon>Tracheophyta</taxon>
        <taxon>Spermatophyta</taxon>
        <taxon>Magnoliopsida</taxon>
        <taxon>Liliopsida</taxon>
        <taxon>Dioscoreales</taxon>
        <taxon>Dioscoreaceae</taxon>
        <taxon>Dioscorea</taxon>
    </lineage>
</organism>
<evidence type="ECO:0000259" key="1">
    <source>
        <dbReference type="Pfam" id="PF00646"/>
    </source>
</evidence>
<dbReference type="InterPro" id="IPR001810">
    <property type="entry name" value="F-box_dom"/>
</dbReference>
<feature type="domain" description="F-box" evidence="1">
    <location>
        <begin position="40"/>
        <end position="75"/>
    </location>
</feature>
<dbReference type="GeneID" id="120251248"/>
<dbReference type="Proteomes" id="UP001515500">
    <property type="component" value="Chromosome 3"/>
</dbReference>
<keyword evidence="2" id="KW-1185">Reference proteome</keyword>
<dbReference type="RefSeq" id="XP_039115730.1">
    <property type="nucleotide sequence ID" value="XM_039259796.1"/>
</dbReference>
<reference evidence="3" key="1">
    <citation type="submission" date="2025-08" db="UniProtKB">
        <authorList>
            <consortium name="RefSeq"/>
        </authorList>
    </citation>
    <scope>IDENTIFICATION</scope>
</reference>
<dbReference type="InterPro" id="IPR036047">
    <property type="entry name" value="F-box-like_dom_sf"/>
</dbReference>
<dbReference type="AlphaFoldDB" id="A0AB40AL63"/>
<dbReference type="InterPro" id="IPR050796">
    <property type="entry name" value="SCF_F-box_component"/>
</dbReference>
<dbReference type="PANTHER" id="PTHR31672">
    <property type="entry name" value="BNACNNG10540D PROTEIN"/>
    <property type="match status" value="1"/>
</dbReference>
<dbReference type="Pfam" id="PF00646">
    <property type="entry name" value="F-box"/>
    <property type="match status" value="1"/>
</dbReference>
<sequence length="421" mass="48661">MMMQKLLSEKSTWVLEVITMMKNMLHIWNKADKKKSVINEDIVTEILLMLPAKSIYKFKCVSKTWLKIITDPWFGHAYNSSNGLPVLAGFFHADDNCDLIFNPVNHQLLSPSLNHVPLLGLSTSSNGFLLLCTTDGQKIVYNPVTRRRLMIPKMKGDHEWYHAFGLIHEKDNHVRAVFAYKLVTDDKQMAFKIDRIRCDNKIVDRVESPEMLVQWQCKTKDVEFRVYHSKKNEWNSKRLVSKFPRYVCFQPEQKAGVSIGGYLYWISLDGAVVSYDSESEVAELISSPEASTELEAKSMHCSANGILVYCARERMTEDVVIWELSDQKTWIAKERVKLHGLENYHLRTILYVCHEMQAVFLQTMKGVYKFNMSEEKLELICSDRVTPYMMPPWPAALIGDEACMIDHQPTEADEKEWFGSP</sequence>
<accession>A0AB40AL63</accession>
<dbReference type="PANTHER" id="PTHR31672:SF13">
    <property type="entry name" value="F-BOX PROTEIN CPR30-LIKE"/>
    <property type="match status" value="1"/>
</dbReference>
<gene>
    <name evidence="3" type="primary">LOC120251248</name>
</gene>
<dbReference type="SUPFAM" id="SSF69322">
    <property type="entry name" value="Tricorn protease domain 2"/>
    <property type="match status" value="1"/>
</dbReference>
<evidence type="ECO:0000313" key="2">
    <source>
        <dbReference type="Proteomes" id="UP001515500"/>
    </source>
</evidence>
<protein>
    <submittedName>
        <fullName evidence="3">F-box protein At3g52320</fullName>
    </submittedName>
</protein>
<proteinExistence type="predicted"/>
<evidence type="ECO:0000313" key="3">
    <source>
        <dbReference type="RefSeq" id="XP_039115730.1"/>
    </source>
</evidence>
<name>A0AB40AL63_DIOCR</name>